<dbReference type="Gene3D" id="3.30.70.100">
    <property type="match status" value="1"/>
</dbReference>
<comment type="caution">
    <text evidence="1">The sequence shown here is derived from an EMBL/GenBank/DDBJ whole genome shotgun (WGS) entry which is preliminary data.</text>
</comment>
<dbReference type="AlphaFoldDB" id="A0A7V8G0A2"/>
<dbReference type="PANTHER" id="PTHR43239:SF1">
    <property type="entry name" value="UPF0734 PROTEIN DDB_G0273871_DDB_G0273177"/>
    <property type="match status" value="1"/>
</dbReference>
<dbReference type="PANTHER" id="PTHR43239">
    <property type="entry name" value="UPF0734 PROTEIN DDB_G0273871/DDB_G0273177"/>
    <property type="match status" value="1"/>
</dbReference>
<dbReference type="InterPro" id="IPR008000">
    <property type="entry name" value="Rham/fucose_mutarotase"/>
</dbReference>
<gene>
    <name evidence="1" type="ORF">GAK35_00290</name>
</gene>
<dbReference type="Proteomes" id="UP000462435">
    <property type="component" value="Unassembled WGS sequence"/>
</dbReference>
<proteinExistence type="predicted"/>
<dbReference type="Pfam" id="PF05336">
    <property type="entry name" value="rhaM"/>
    <property type="match status" value="1"/>
</dbReference>
<dbReference type="EMBL" id="WNDX01000004">
    <property type="protein sequence ID" value="KAF1048487.1"/>
    <property type="molecule type" value="Genomic_DNA"/>
</dbReference>
<dbReference type="InterPro" id="IPR052996">
    <property type="entry name" value="Carb_Metab_Mutarotase"/>
</dbReference>
<organism evidence="1 2">
    <name type="scientific">Herbaspirillum frisingense</name>
    <dbReference type="NCBI Taxonomy" id="92645"/>
    <lineage>
        <taxon>Bacteria</taxon>
        <taxon>Pseudomonadati</taxon>
        <taxon>Pseudomonadota</taxon>
        <taxon>Betaproteobacteria</taxon>
        <taxon>Burkholderiales</taxon>
        <taxon>Oxalobacteraceae</taxon>
        <taxon>Herbaspirillum</taxon>
    </lineage>
</organism>
<accession>A0A7V8G0A2</accession>
<evidence type="ECO:0000313" key="1">
    <source>
        <dbReference type="EMBL" id="KAF1048487.1"/>
    </source>
</evidence>
<protein>
    <submittedName>
        <fullName evidence="1">L-fucose mutarotase</fullName>
    </submittedName>
</protein>
<name>A0A7V8G0A2_9BURK</name>
<sequence length="113" mass="13068">MRHLLALDLKEDSALIAQYEAHHRRIWPEIAQHLRRHGVTGMEIYRLGTRMAMVMETDDAVYDAAAMAAAMENDPRVREWEALMWQFQAPTPWTPAGQKWMAMDKIFDLSAQG</sequence>
<reference evidence="2" key="1">
    <citation type="journal article" date="2020" name="MBio">
        <title>Horizontal gene transfer to a defensive symbiont with a reduced genome amongst a multipartite beetle microbiome.</title>
        <authorList>
            <person name="Waterworth S.C."/>
            <person name="Florez L.V."/>
            <person name="Rees E.R."/>
            <person name="Hertweck C."/>
            <person name="Kaltenpoth M."/>
            <person name="Kwan J.C."/>
        </authorList>
    </citation>
    <scope>NUCLEOTIDE SEQUENCE [LARGE SCALE GENOMIC DNA]</scope>
</reference>
<dbReference type="SUPFAM" id="SSF54909">
    <property type="entry name" value="Dimeric alpha+beta barrel"/>
    <property type="match status" value="1"/>
</dbReference>
<dbReference type="GO" id="GO:0016857">
    <property type="term" value="F:racemase and epimerase activity, acting on carbohydrates and derivatives"/>
    <property type="evidence" value="ECO:0007669"/>
    <property type="project" value="InterPro"/>
</dbReference>
<dbReference type="InterPro" id="IPR011008">
    <property type="entry name" value="Dimeric_a/b-barrel"/>
</dbReference>
<evidence type="ECO:0000313" key="2">
    <source>
        <dbReference type="Proteomes" id="UP000462435"/>
    </source>
</evidence>